<keyword evidence="3" id="KW-1185">Reference proteome</keyword>
<feature type="region of interest" description="Disordered" evidence="1">
    <location>
        <begin position="1"/>
        <end position="27"/>
    </location>
</feature>
<evidence type="ECO:0000313" key="2">
    <source>
        <dbReference type="EMBL" id="MDQ0516643.1"/>
    </source>
</evidence>
<dbReference type="Gene3D" id="2.10.70.10">
    <property type="entry name" value="Complement Module, domain 1"/>
    <property type="match status" value="1"/>
</dbReference>
<evidence type="ECO:0000256" key="1">
    <source>
        <dbReference type="SAM" id="MobiDB-lite"/>
    </source>
</evidence>
<protein>
    <submittedName>
        <fullName evidence="2">Hemin uptake protein HemP</fullName>
    </submittedName>
</protein>
<name>A0ABU0M756_9HYPH</name>
<sequence>MPDPEAEPMPAMASAPAEGREAGGPPIVTSEALLRGGREVIIRHGADDYRLRLTRVGKLILNK</sequence>
<organism evidence="2 3">
    <name type="scientific">Kaistia geumhonensis</name>
    <dbReference type="NCBI Taxonomy" id="410839"/>
    <lineage>
        <taxon>Bacteria</taxon>
        <taxon>Pseudomonadati</taxon>
        <taxon>Pseudomonadota</taxon>
        <taxon>Alphaproteobacteria</taxon>
        <taxon>Hyphomicrobiales</taxon>
        <taxon>Kaistiaceae</taxon>
        <taxon>Kaistia</taxon>
    </lineage>
</organism>
<reference evidence="2 3" key="1">
    <citation type="submission" date="2023-07" db="EMBL/GenBank/DDBJ databases">
        <title>Genomic Encyclopedia of Type Strains, Phase IV (KMG-IV): sequencing the most valuable type-strain genomes for metagenomic binning, comparative biology and taxonomic classification.</title>
        <authorList>
            <person name="Goeker M."/>
        </authorList>
    </citation>
    <scope>NUCLEOTIDE SEQUENCE [LARGE SCALE GENOMIC DNA]</scope>
    <source>
        <strain evidence="2 3">B1-1</strain>
    </source>
</reference>
<dbReference type="RefSeq" id="WP_266279339.1">
    <property type="nucleotide sequence ID" value="NZ_JAPKNF010000001.1"/>
</dbReference>
<dbReference type="Proteomes" id="UP001223743">
    <property type="component" value="Unassembled WGS sequence"/>
</dbReference>
<evidence type="ECO:0000313" key="3">
    <source>
        <dbReference type="Proteomes" id="UP001223743"/>
    </source>
</evidence>
<gene>
    <name evidence="2" type="ORF">QO015_002256</name>
</gene>
<accession>A0ABU0M756</accession>
<dbReference type="InterPro" id="IPR019600">
    <property type="entry name" value="Hemin_uptake_protein_HemP"/>
</dbReference>
<proteinExistence type="predicted"/>
<comment type="caution">
    <text evidence="2">The sequence shown here is derived from an EMBL/GenBank/DDBJ whole genome shotgun (WGS) entry which is preliminary data.</text>
</comment>
<dbReference type="EMBL" id="JAUSWJ010000001">
    <property type="protein sequence ID" value="MDQ0516643.1"/>
    <property type="molecule type" value="Genomic_DNA"/>
</dbReference>
<dbReference type="Pfam" id="PF10636">
    <property type="entry name" value="hemP"/>
    <property type="match status" value="1"/>
</dbReference>
<feature type="compositionally biased region" description="Low complexity" evidence="1">
    <location>
        <begin position="8"/>
        <end position="17"/>
    </location>
</feature>